<gene>
    <name evidence="1" type="ORF">ACFQZJ_15780</name>
</gene>
<sequence length="400" mass="41136">MRNKVLVFGIAASLFFSCERDDTADIIITDNSVTTVTNNTGTEGENDGETIVLTPASGSITENLTLEASKEYILNGATIVASGAVLTIEPGTVIKAQAGPNVYLAVEQGAQIIANGTSSNPIIFTSNSTTPSAGDWGGIILLGRAPVNSVTGTSTATSEIGNLPYGGNIVDDNSGVLRYVRVQYSGGAADGQSENNGFSFYGVGNGTTIEYIQAFEGADDGIEFFGGTVNASFLVVVNAEDDSIDWTEGYNGTITDAYVLQGNGIGDEAFECDGFNTDFTNASGAFSNPTVTNVTIESESGTNDSTRGFLLRAGTQGTFSNVLIIGKNTGISVDDDEASTPTSSGVLDGTLRFTDVTFTNVAVNTSIDGTATEDNLVSGVGNGTGTNVTDWGAGWTAGIN</sequence>
<comment type="caution">
    <text evidence="1">The sequence shown here is derived from an EMBL/GenBank/DDBJ whole genome shotgun (WGS) entry which is preliminary data.</text>
</comment>
<accession>A0ABW3B6I9</accession>
<proteinExistence type="predicted"/>
<dbReference type="PANTHER" id="PTHR41339">
    <property type="entry name" value="LIPL48"/>
    <property type="match status" value="1"/>
</dbReference>
<evidence type="ECO:0000313" key="2">
    <source>
        <dbReference type="Proteomes" id="UP001597012"/>
    </source>
</evidence>
<dbReference type="RefSeq" id="WP_379935837.1">
    <property type="nucleotide sequence ID" value="NZ_JBHTHY010000014.1"/>
</dbReference>
<dbReference type="PANTHER" id="PTHR41339:SF1">
    <property type="entry name" value="SECRETED PROTEIN"/>
    <property type="match status" value="1"/>
</dbReference>
<protein>
    <submittedName>
        <fullName evidence="1">Multidrug transporter</fullName>
    </submittedName>
</protein>
<dbReference type="SUPFAM" id="SSF51126">
    <property type="entry name" value="Pectin lyase-like"/>
    <property type="match status" value="1"/>
</dbReference>
<dbReference type="EMBL" id="JBHTHY010000014">
    <property type="protein sequence ID" value="MFD0798932.1"/>
    <property type="molecule type" value="Genomic_DNA"/>
</dbReference>
<name>A0ABW3B6I9_9FLAO</name>
<keyword evidence="2" id="KW-1185">Reference proteome</keyword>
<dbReference type="Proteomes" id="UP001597012">
    <property type="component" value="Unassembled WGS sequence"/>
</dbReference>
<dbReference type="PROSITE" id="PS51257">
    <property type="entry name" value="PROKAR_LIPOPROTEIN"/>
    <property type="match status" value="1"/>
</dbReference>
<organism evidence="1 2">
    <name type="scientific">Maribacter chungangensis</name>
    <dbReference type="NCBI Taxonomy" id="1069117"/>
    <lineage>
        <taxon>Bacteria</taxon>
        <taxon>Pseudomonadati</taxon>
        <taxon>Bacteroidota</taxon>
        <taxon>Flavobacteriia</taxon>
        <taxon>Flavobacteriales</taxon>
        <taxon>Flavobacteriaceae</taxon>
        <taxon>Maribacter</taxon>
    </lineage>
</organism>
<dbReference type="InterPro" id="IPR011050">
    <property type="entry name" value="Pectin_lyase_fold/virulence"/>
</dbReference>
<evidence type="ECO:0000313" key="1">
    <source>
        <dbReference type="EMBL" id="MFD0798932.1"/>
    </source>
</evidence>
<reference evidence="2" key="1">
    <citation type="journal article" date="2019" name="Int. J. Syst. Evol. Microbiol.">
        <title>The Global Catalogue of Microorganisms (GCM) 10K type strain sequencing project: providing services to taxonomists for standard genome sequencing and annotation.</title>
        <authorList>
            <consortium name="The Broad Institute Genomics Platform"/>
            <consortium name="The Broad Institute Genome Sequencing Center for Infectious Disease"/>
            <person name="Wu L."/>
            <person name="Ma J."/>
        </authorList>
    </citation>
    <scope>NUCLEOTIDE SEQUENCE [LARGE SCALE GENOMIC DNA]</scope>
    <source>
        <strain evidence="2">CCUG 61948</strain>
    </source>
</reference>